<feature type="compositionally biased region" description="Polar residues" evidence="10">
    <location>
        <begin position="28"/>
        <end position="66"/>
    </location>
</feature>
<protein>
    <recommendedName>
        <fullName evidence="3">Mitochondrial genome maintenance protein MGM101</fullName>
    </recommendedName>
</protein>
<evidence type="ECO:0000256" key="1">
    <source>
        <dbReference type="ARBA" id="ARBA00004436"/>
    </source>
</evidence>
<keyword evidence="5" id="KW-0809">Transit peptide</keyword>
<evidence type="ECO:0000256" key="6">
    <source>
        <dbReference type="ARBA" id="ARBA00023125"/>
    </source>
</evidence>
<dbReference type="Proteomes" id="UP000193560">
    <property type="component" value="Unassembled WGS sequence"/>
</dbReference>
<evidence type="ECO:0000256" key="5">
    <source>
        <dbReference type="ARBA" id="ARBA00022946"/>
    </source>
</evidence>
<proteinExistence type="inferred from homology"/>
<evidence type="ECO:0000256" key="10">
    <source>
        <dbReference type="SAM" id="MobiDB-lite"/>
    </source>
</evidence>
<dbReference type="Pfam" id="PF06420">
    <property type="entry name" value="Mgm101p"/>
    <property type="match status" value="1"/>
</dbReference>
<dbReference type="GO" id="GO:0036297">
    <property type="term" value="P:interstrand cross-link repair"/>
    <property type="evidence" value="ECO:0007669"/>
    <property type="project" value="EnsemblFungi"/>
</dbReference>
<organism evidence="11 12">
    <name type="scientific">Absidia repens</name>
    <dbReference type="NCBI Taxonomy" id="90262"/>
    <lineage>
        <taxon>Eukaryota</taxon>
        <taxon>Fungi</taxon>
        <taxon>Fungi incertae sedis</taxon>
        <taxon>Mucoromycota</taxon>
        <taxon>Mucoromycotina</taxon>
        <taxon>Mucoromycetes</taxon>
        <taxon>Mucorales</taxon>
        <taxon>Cunninghamellaceae</taxon>
        <taxon>Absidia</taxon>
    </lineage>
</organism>
<keyword evidence="9" id="KW-1135">Mitochondrion nucleoid</keyword>
<reference evidence="11 12" key="1">
    <citation type="submission" date="2016-07" db="EMBL/GenBank/DDBJ databases">
        <title>Pervasive Adenine N6-methylation of Active Genes in Fungi.</title>
        <authorList>
            <consortium name="DOE Joint Genome Institute"/>
            <person name="Mondo S.J."/>
            <person name="Dannebaum R.O."/>
            <person name="Kuo R.C."/>
            <person name="Labutti K."/>
            <person name="Haridas S."/>
            <person name="Kuo A."/>
            <person name="Salamov A."/>
            <person name="Ahrendt S.R."/>
            <person name="Lipzen A."/>
            <person name="Sullivan W."/>
            <person name="Andreopoulos W.B."/>
            <person name="Clum A."/>
            <person name="Lindquist E."/>
            <person name="Daum C."/>
            <person name="Ramamoorthy G.K."/>
            <person name="Gryganskyi A."/>
            <person name="Culley D."/>
            <person name="Magnuson J.K."/>
            <person name="James T.Y."/>
            <person name="O'Malley M.A."/>
            <person name="Stajich J.E."/>
            <person name="Spatafora J.W."/>
            <person name="Visel A."/>
            <person name="Grigoriev I.V."/>
        </authorList>
    </citation>
    <scope>NUCLEOTIDE SEQUENCE [LARGE SCALE GENOMIC DNA]</scope>
    <source>
        <strain evidence="11 12">NRRL 1336</strain>
    </source>
</reference>
<keyword evidence="8" id="KW-0234">DNA repair</keyword>
<dbReference type="InterPro" id="IPR009446">
    <property type="entry name" value="Mgm101"/>
</dbReference>
<dbReference type="PANTHER" id="PTHR31404">
    <property type="entry name" value="MITOCHONDRIAL GENOME MAINTENANCE PROTEIN MGM101"/>
    <property type="match status" value="1"/>
</dbReference>
<feature type="compositionally biased region" description="Low complexity" evidence="10">
    <location>
        <begin position="69"/>
        <end position="99"/>
    </location>
</feature>
<evidence type="ECO:0000313" key="12">
    <source>
        <dbReference type="Proteomes" id="UP000193560"/>
    </source>
</evidence>
<evidence type="ECO:0000256" key="7">
    <source>
        <dbReference type="ARBA" id="ARBA00023128"/>
    </source>
</evidence>
<dbReference type="STRING" id="90262.A0A1X2ILB2"/>
<evidence type="ECO:0000256" key="2">
    <source>
        <dbReference type="ARBA" id="ARBA00007053"/>
    </source>
</evidence>
<feature type="region of interest" description="Disordered" evidence="10">
    <location>
        <begin position="1"/>
        <end position="108"/>
    </location>
</feature>
<dbReference type="GO" id="GO:0000262">
    <property type="term" value="C:mitochondrial chromosome"/>
    <property type="evidence" value="ECO:0007669"/>
    <property type="project" value="InterPro"/>
</dbReference>
<dbReference type="AlphaFoldDB" id="A0A1X2ILB2"/>
<evidence type="ECO:0000256" key="4">
    <source>
        <dbReference type="ARBA" id="ARBA00022763"/>
    </source>
</evidence>
<sequence length="315" mass="34386">MATSRFAKPLKSASLRSNSSSPAASAKITPTTSTKEPSGRLTTVTSRKESFSTAANTTARNQSSYTKRAAAGSTASSTAPKTAAAATTDTPATATAVTTNSNIPTSNDNSYFPAIEQFDAPLANDATNINDNINTNDQSHNWSTSFFGLSTVPFAAEISDILQQEVNPNDVEIKPDGLLYLPEIKYRRILNKAFGPGGWGLAPRGEHSISNKNISREYALVCHGRFVSQARGEQDFFDTAGLPTASEGCKSNALMRCCKDLGIASELWDPVFIRKFKKKYCTEVWAEHVTTKRKKKLWRKKDDVLEYPYKENSFA</sequence>
<keyword evidence="6" id="KW-0238">DNA-binding</keyword>
<dbReference type="GO" id="GO:0003697">
    <property type="term" value="F:single-stranded DNA binding"/>
    <property type="evidence" value="ECO:0007669"/>
    <property type="project" value="EnsemblFungi"/>
</dbReference>
<feature type="compositionally biased region" description="Low complexity" evidence="10">
    <location>
        <begin position="12"/>
        <end position="26"/>
    </location>
</feature>
<keyword evidence="4" id="KW-0227">DNA damage</keyword>
<gene>
    <name evidence="11" type="ORF">BCR42DRAFT_435921</name>
</gene>
<evidence type="ECO:0000313" key="11">
    <source>
        <dbReference type="EMBL" id="ORZ18576.1"/>
    </source>
</evidence>
<accession>A0A1X2ILB2</accession>
<keyword evidence="7" id="KW-0496">Mitochondrion</keyword>
<comment type="subcellular location">
    <subcellularLocation>
        <location evidence="1">Mitochondrion matrix</location>
        <location evidence="1">Mitochondrion nucleoid</location>
    </subcellularLocation>
</comment>
<dbReference type="OrthoDB" id="17164at2759"/>
<comment type="similarity">
    <text evidence="2">Belongs to the MGM101 family.</text>
</comment>
<name>A0A1X2ILB2_9FUNG</name>
<evidence type="ECO:0000256" key="3">
    <source>
        <dbReference type="ARBA" id="ARBA00013628"/>
    </source>
</evidence>
<comment type="caution">
    <text evidence="11">The sequence shown here is derived from an EMBL/GenBank/DDBJ whole genome shotgun (WGS) entry which is preliminary data.</text>
</comment>
<keyword evidence="12" id="KW-1185">Reference proteome</keyword>
<evidence type="ECO:0000256" key="9">
    <source>
        <dbReference type="ARBA" id="ARBA00023271"/>
    </source>
</evidence>
<dbReference type="EMBL" id="MCGE01000008">
    <property type="protein sequence ID" value="ORZ18576.1"/>
    <property type="molecule type" value="Genomic_DNA"/>
</dbReference>
<evidence type="ECO:0000256" key="8">
    <source>
        <dbReference type="ARBA" id="ARBA00023204"/>
    </source>
</evidence>
<dbReference type="PANTHER" id="PTHR31404:SF0">
    <property type="entry name" value="MITOCHONDRIAL GENOME MAINTENANCE PROTEIN MGM101"/>
    <property type="match status" value="1"/>
</dbReference>
<dbReference type="GO" id="GO:0000725">
    <property type="term" value="P:recombinational repair"/>
    <property type="evidence" value="ECO:0007669"/>
    <property type="project" value="EnsemblFungi"/>
</dbReference>